<dbReference type="Gene3D" id="1.10.287.130">
    <property type="match status" value="1"/>
</dbReference>
<evidence type="ECO:0000256" key="3">
    <source>
        <dbReference type="ARBA" id="ARBA00022553"/>
    </source>
</evidence>
<dbReference type="Pfam" id="PF02518">
    <property type="entry name" value="HATPase_c"/>
    <property type="match status" value="1"/>
</dbReference>
<dbReference type="AlphaFoldDB" id="A0A426U8P5"/>
<dbReference type="InterPro" id="IPR005467">
    <property type="entry name" value="His_kinase_dom"/>
</dbReference>
<dbReference type="FunFam" id="1.10.287.130:FF:000001">
    <property type="entry name" value="Two-component sensor histidine kinase"/>
    <property type="match status" value="1"/>
</dbReference>
<dbReference type="PANTHER" id="PTHR43047:SF72">
    <property type="entry name" value="OSMOSENSING HISTIDINE PROTEIN KINASE SLN1"/>
    <property type="match status" value="1"/>
</dbReference>
<evidence type="ECO:0000256" key="5">
    <source>
        <dbReference type="ARBA" id="ARBA00022777"/>
    </source>
</evidence>
<dbReference type="SUPFAM" id="SSF55785">
    <property type="entry name" value="PYP-like sensor domain (PAS domain)"/>
    <property type="match status" value="1"/>
</dbReference>
<comment type="caution">
    <text evidence="9">The sequence shown here is derived from an EMBL/GenBank/DDBJ whole genome shotgun (WGS) entry which is preliminary data.</text>
</comment>
<dbReference type="InterPro" id="IPR003018">
    <property type="entry name" value="GAF"/>
</dbReference>
<dbReference type="PROSITE" id="PS50109">
    <property type="entry name" value="HIS_KIN"/>
    <property type="match status" value="1"/>
</dbReference>
<dbReference type="Pfam" id="PF01590">
    <property type="entry name" value="GAF"/>
    <property type="match status" value="1"/>
</dbReference>
<dbReference type="SUPFAM" id="SSF55781">
    <property type="entry name" value="GAF domain-like"/>
    <property type="match status" value="2"/>
</dbReference>
<dbReference type="SMART" id="SM00387">
    <property type="entry name" value="HATPase_c"/>
    <property type="match status" value="1"/>
</dbReference>
<evidence type="ECO:0000256" key="7">
    <source>
        <dbReference type="ARBA" id="ARBA00023136"/>
    </source>
</evidence>
<evidence type="ECO:0000259" key="8">
    <source>
        <dbReference type="PROSITE" id="PS50109"/>
    </source>
</evidence>
<dbReference type="Gene3D" id="3.30.450.20">
    <property type="entry name" value="PAS domain"/>
    <property type="match status" value="1"/>
</dbReference>
<dbReference type="PRINTS" id="PR00344">
    <property type="entry name" value="BCTRLSENSOR"/>
</dbReference>
<dbReference type="EMBL" id="RSAS01000110">
    <property type="protein sequence ID" value="RRR76596.1"/>
    <property type="molecule type" value="Genomic_DNA"/>
</dbReference>
<dbReference type="SUPFAM" id="SSF55874">
    <property type="entry name" value="ATPase domain of HSP90 chaperone/DNA topoisomerase II/histidine kinase"/>
    <property type="match status" value="1"/>
</dbReference>
<evidence type="ECO:0000256" key="1">
    <source>
        <dbReference type="ARBA" id="ARBA00000085"/>
    </source>
</evidence>
<keyword evidence="7" id="KW-0472">Membrane</keyword>
<dbReference type="Pfam" id="PF13188">
    <property type="entry name" value="PAS_8"/>
    <property type="match status" value="1"/>
</dbReference>
<dbReference type="InterPro" id="IPR036097">
    <property type="entry name" value="HisK_dim/P_sf"/>
</dbReference>
<dbReference type="FunFam" id="3.30.565.10:FF:000006">
    <property type="entry name" value="Sensor histidine kinase WalK"/>
    <property type="match status" value="1"/>
</dbReference>
<reference evidence="9 10" key="1">
    <citation type="submission" date="2018-12" db="EMBL/GenBank/DDBJ databases">
        <title>Genome Sequence of Candidatus Viridilinea halotolerans isolated from saline sulfide-rich spring.</title>
        <authorList>
            <person name="Grouzdev D.S."/>
            <person name="Burganskaya E.I."/>
            <person name="Krutkina M.S."/>
            <person name="Sukhacheva M.V."/>
            <person name="Gorlenko V.M."/>
        </authorList>
    </citation>
    <scope>NUCLEOTIDE SEQUENCE [LARGE SCALE GENOMIC DNA]</scope>
    <source>
        <strain evidence="9">Chok-6</strain>
    </source>
</reference>
<dbReference type="Proteomes" id="UP000280307">
    <property type="component" value="Unassembled WGS sequence"/>
</dbReference>
<dbReference type="SMART" id="SM00388">
    <property type="entry name" value="HisKA"/>
    <property type="match status" value="1"/>
</dbReference>
<dbReference type="InterPro" id="IPR003661">
    <property type="entry name" value="HisK_dim/P_dom"/>
</dbReference>
<dbReference type="InterPro" id="IPR036890">
    <property type="entry name" value="HATPase_C_sf"/>
</dbReference>
<dbReference type="Pfam" id="PF13185">
    <property type="entry name" value="GAF_2"/>
    <property type="match status" value="1"/>
</dbReference>
<dbReference type="CDD" id="cd00082">
    <property type="entry name" value="HisKA"/>
    <property type="match status" value="1"/>
</dbReference>
<evidence type="ECO:0000256" key="6">
    <source>
        <dbReference type="ARBA" id="ARBA00023012"/>
    </source>
</evidence>
<dbReference type="CDD" id="cd00130">
    <property type="entry name" value="PAS"/>
    <property type="match status" value="1"/>
</dbReference>
<dbReference type="Pfam" id="PF00512">
    <property type="entry name" value="HisKA"/>
    <property type="match status" value="1"/>
</dbReference>
<dbReference type="InterPro" id="IPR003594">
    <property type="entry name" value="HATPase_dom"/>
</dbReference>
<gene>
    <name evidence="9" type="ORF">EI684_02730</name>
</gene>
<dbReference type="InterPro" id="IPR035965">
    <property type="entry name" value="PAS-like_dom_sf"/>
</dbReference>
<dbReference type="Gene3D" id="3.30.450.40">
    <property type="match status" value="2"/>
</dbReference>
<keyword evidence="4" id="KW-0808">Transferase</keyword>
<proteinExistence type="predicted"/>
<evidence type="ECO:0000256" key="2">
    <source>
        <dbReference type="ARBA" id="ARBA00012438"/>
    </source>
</evidence>
<sequence>MTERPQARRRERRNRDQTDDLALRRLSDAAETAAAQVTSLLKLSSYLVSVLDPQAILANLIPRLVEVLPSVQAGIIWIDHLGRLRPSATFGLPLDPATVQELLACQLRAGEGIAGLALQRSEPQIITTILGYRDTSVMLNPLNEGLFFQLGEQLPRHLTVAAMPLRVGTEIIGVLELVNLGDQEVNPPWRPLEQADLPVLQTFANLAASALKNAQLYDAAQRSARRLKAFDAVVTAISTATDLNDLVQSVLAVVLELVPEACGALLLLDPLYDRLRLAAQRNLPNGGAEFLAQLIIAEAPCAEVIHYGQPMQRPLLEERGEAVFLNAGLAECAYLPLLAGGTVAGVLALYGPSGLNIRTDKDLLMPICNQVGFAIANVRLYADSTSERRKLNTVVTSIAEGVLLCDANGRLTLANEAALRLLRLESLPFEQPLAAMPDFYRMRDLEGKPLELEQLPFTRALAGEIFQDHRLILRGASGDETVMSFSGAPARSNDDLIEGAVVVFRDITANQKLERAKDEFLAVAAHELRSPLAAVRSYADLLLRREQQRGEGDHRDLHGLTILTQQVGHMLRMVDNLLDVSRIDAGQLDLQRQQVNLVSIASQVLDQQRPAASGRNLNLEAPDDHLMVTCDALRIRQVLTNLISNALKYSPNEGDVTVRLRRSYDNPAEPQPVGEPVVLVSVSDEGGGITPEQQARLFQRYYRARNRRAEGLGLGLYLSRQFVQMHGGTIWVESVEGAGTTFTFSLPLGNEDIA</sequence>
<dbReference type="SMART" id="SM00065">
    <property type="entry name" value="GAF"/>
    <property type="match status" value="2"/>
</dbReference>
<dbReference type="SUPFAM" id="SSF47384">
    <property type="entry name" value="Homodimeric domain of signal transducing histidine kinase"/>
    <property type="match status" value="1"/>
</dbReference>
<evidence type="ECO:0000313" key="9">
    <source>
        <dbReference type="EMBL" id="RRR76596.1"/>
    </source>
</evidence>
<dbReference type="InterPro" id="IPR004358">
    <property type="entry name" value="Sig_transdc_His_kin-like_C"/>
</dbReference>
<protein>
    <recommendedName>
        <fullName evidence="2">histidine kinase</fullName>
        <ecNumber evidence="2">2.7.13.3</ecNumber>
    </recommendedName>
</protein>
<evidence type="ECO:0000256" key="4">
    <source>
        <dbReference type="ARBA" id="ARBA00022679"/>
    </source>
</evidence>
<dbReference type="InterPro" id="IPR029016">
    <property type="entry name" value="GAF-like_dom_sf"/>
</dbReference>
<keyword evidence="6" id="KW-0902">Two-component regulatory system</keyword>
<dbReference type="InterPro" id="IPR000014">
    <property type="entry name" value="PAS"/>
</dbReference>
<dbReference type="GO" id="GO:0000155">
    <property type="term" value="F:phosphorelay sensor kinase activity"/>
    <property type="evidence" value="ECO:0007669"/>
    <property type="project" value="InterPro"/>
</dbReference>
<comment type="catalytic activity">
    <reaction evidence="1">
        <text>ATP + protein L-histidine = ADP + protein N-phospho-L-histidine.</text>
        <dbReference type="EC" id="2.7.13.3"/>
    </reaction>
</comment>
<keyword evidence="5" id="KW-0418">Kinase</keyword>
<evidence type="ECO:0000313" key="10">
    <source>
        <dbReference type="Proteomes" id="UP000280307"/>
    </source>
</evidence>
<name>A0A426U8P5_9CHLR</name>
<dbReference type="GO" id="GO:0009927">
    <property type="term" value="F:histidine phosphotransfer kinase activity"/>
    <property type="evidence" value="ECO:0007669"/>
    <property type="project" value="TreeGrafter"/>
</dbReference>
<dbReference type="GO" id="GO:0005886">
    <property type="term" value="C:plasma membrane"/>
    <property type="evidence" value="ECO:0007669"/>
    <property type="project" value="TreeGrafter"/>
</dbReference>
<dbReference type="PANTHER" id="PTHR43047">
    <property type="entry name" value="TWO-COMPONENT HISTIDINE PROTEIN KINASE"/>
    <property type="match status" value="1"/>
</dbReference>
<feature type="domain" description="Histidine kinase" evidence="8">
    <location>
        <begin position="523"/>
        <end position="750"/>
    </location>
</feature>
<organism evidence="9 10">
    <name type="scientific">Candidatus Viridilinea halotolerans</name>
    <dbReference type="NCBI Taxonomy" id="2491704"/>
    <lineage>
        <taxon>Bacteria</taxon>
        <taxon>Bacillati</taxon>
        <taxon>Chloroflexota</taxon>
        <taxon>Chloroflexia</taxon>
        <taxon>Chloroflexales</taxon>
        <taxon>Chloroflexineae</taxon>
        <taxon>Oscillochloridaceae</taxon>
        <taxon>Candidatus Viridilinea</taxon>
    </lineage>
</organism>
<dbReference type="EC" id="2.7.13.3" evidence="2"/>
<keyword evidence="3" id="KW-0597">Phosphoprotein</keyword>
<accession>A0A426U8P5</accession>
<dbReference type="Gene3D" id="3.30.565.10">
    <property type="entry name" value="Histidine kinase-like ATPase, C-terminal domain"/>
    <property type="match status" value="1"/>
</dbReference>